<evidence type="ECO:0000313" key="6">
    <source>
        <dbReference type="EMBL" id="EFW24485.1"/>
    </source>
</evidence>
<dbReference type="HOGENOM" id="CLU_045647_5_3_9"/>
<dbReference type="PIRSF" id="PIRSF019345">
    <property type="entry name" value="ScpB"/>
    <property type="match status" value="1"/>
</dbReference>
<keyword evidence="7" id="KW-1185">Reference proteome</keyword>
<dbReference type="PANTHER" id="PTHR34298:SF2">
    <property type="entry name" value="SEGREGATION AND CONDENSATION PROTEIN B"/>
    <property type="match status" value="1"/>
</dbReference>
<dbReference type="GO" id="GO:0005737">
    <property type="term" value="C:cytoplasm"/>
    <property type="evidence" value="ECO:0007669"/>
    <property type="project" value="UniProtKB-SubCell"/>
</dbReference>
<protein>
    <recommendedName>
        <fullName evidence="5">Segregation and condensation protein B</fullName>
    </recommendedName>
</protein>
<keyword evidence="4 5" id="KW-0131">Cell cycle</keyword>
<evidence type="ECO:0000256" key="3">
    <source>
        <dbReference type="ARBA" id="ARBA00022829"/>
    </source>
</evidence>
<dbReference type="HAMAP" id="MF_01804">
    <property type="entry name" value="ScpB"/>
    <property type="match status" value="1"/>
</dbReference>
<comment type="similarity">
    <text evidence="5">Belongs to the ScpB family.</text>
</comment>
<comment type="caution">
    <text evidence="6">The sequence shown here is derived from an EMBL/GenBank/DDBJ whole genome shotgun (WGS) entry which is preliminary data.</text>
</comment>
<comment type="subunit">
    <text evidence="5">Homodimer. Homodimerization may be required to stabilize the binding of ScpA to the Smc head domains. Component of a cohesin-like complex composed of ScpA, ScpB and the Smc homodimer, in which ScpA and ScpB bind to the head domain of Smc. The presence of the three proteins is required for the association of the complex with DNA.</text>
</comment>
<reference evidence="6 7" key="1">
    <citation type="submission" date="2010-08" db="EMBL/GenBank/DDBJ databases">
        <authorList>
            <person name="Weinstock G."/>
            <person name="Sodergren E."/>
            <person name="Clifton S."/>
            <person name="Fulton L."/>
            <person name="Fulton B."/>
            <person name="Courtney L."/>
            <person name="Fronick C."/>
            <person name="Harrison M."/>
            <person name="Strong C."/>
            <person name="Farmer C."/>
            <person name="Delahaunty K."/>
            <person name="Markovic C."/>
            <person name="Hall O."/>
            <person name="Minx P."/>
            <person name="Tomlinson C."/>
            <person name="Mitreva M."/>
            <person name="Hou S."/>
            <person name="Chen J."/>
            <person name="Wollam A."/>
            <person name="Pepin K.H."/>
            <person name="Johnson M."/>
            <person name="Bhonagiri V."/>
            <person name="Zhang X."/>
            <person name="Suruliraj S."/>
            <person name="Warren W."/>
            <person name="Chinwalla A."/>
            <person name="Mardis E.R."/>
            <person name="Wilson R.K."/>
        </authorList>
    </citation>
    <scope>NUCLEOTIDE SEQUENCE [LARGE SCALE GENOMIC DNA]</scope>
    <source>
        <strain evidence="6 7">F0204</strain>
    </source>
</reference>
<evidence type="ECO:0000256" key="1">
    <source>
        <dbReference type="ARBA" id="ARBA00022490"/>
    </source>
</evidence>
<keyword evidence="3 5" id="KW-0159">Chromosome partition</keyword>
<dbReference type="AlphaFoldDB" id="E7MN49"/>
<dbReference type="eggNOG" id="COG1386">
    <property type="taxonomic scope" value="Bacteria"/>
</dbReference>
<gene>
    <name evidence="5 6" type="primary">scpB</name>
    <name evidence="6" type="ORF">HMPREF9430_00967</name>
</gene>
<dbReference type="GO" id="GO:0051301">
    <property type="term" value="P:cell division"/>
    <property type="evidence" value="ECO:0007669"/>
    <property type="project" value="UniProtKB-KW"/>
</dbReference>
<evidence type="ECO:0000256" key="5">
    <source>
        <dbReference type="HAMAP-Rule" id="MF_01804"/>
    </source>
</evidence>
<dbReference type="NCBIfam" id="TIGR00281">
    <property type="entry name" value="SMC-Scp complex subunit ScpB"/>
    <property type="match status" value="1"/>
</dbReference>
<dbReference type="STRING" id="706433.HMPREF9430_00967"/>
<dbReference type="InterPro" id="IPR036388">
    <property type="entry name" value="WH-like_DNA-bd_sf"/>
</dbReference>
<keyword evidence="1 5" id="KW-0963">Cytoplasm</keyword>
<dbReference type="Pfam" id="PF04079">
    <property type="entry name" value="SMC_ScpB"/>
    <property type="match status" value="1"/>
</dbReference>
<dbReference type="SUPFAM" id="SSF46785">
    <property type="entry name" value="Winged helix' DNA-binding domain"/>
    <property type="match status" value="2"/>
</dbReference>
<keyword evidence="2 5" id="KW-0132">Cell division</keyword>
<dbReference type="GO" id="GO:0051304">
    <property type="term" value="P:chromosome separation"/>
    <property type="evidence" value="ECO:0007669"/>
    <property type="project" value="InterPro"/>
</dbReference>
<dbReference type="Proteomes" id="UP000004097">
    <property type="component" value="Unassembled WGS sequence"/>
</dbReference>
<comment type="subcellular location">
    <subcellularLocation>
        <location evidence="5">Cytoplasm</location>
    </subcellularLocation>
    <text evidence="5">Associated with two foci at the outer edges of the nucleoid region in young cells, and at four foci within both cell halves in older cells.</text>
</comment>
<evidence type="ECO:0000313" key="7">
    <source>
        <dbReference type="Proteomes" id="UP000004097"/>
    </source>
</evidence>
<sequence>MSEMENQTIVEDNAAVLDEEFDETTSASEEQQPDPKEHMLAILEGLLFLCGDDGLSIEQAAASMDASEEYVAELFDDLQKYYLQESRGIEIARFGEKYRFLSKAFIHEAAKKLFQTSTEAKLSNAALETLAIIAYKQPITRVEIEEIRGVGADVMLRKLVARGLIQEDGRSEAAGRPILYSVTDEFLDSFKLLSLDELPELPQFGIEDSDNGELFHS</sequence>
<comment type="function">
    <text evidence="5">Participates in chromosomal partition during cell division. May act via the formation of a condensin-like complex containing Smc and ScpA that pull DNA away from mid-cell into both cell halves.</text>
</comment>
<dbReference type="EMBL" id="AECQ01000021">
    <property type="protein sequence ID" value="EFW24485.1"/>
    <property type="molecule type" value="Genomic_DNA"/>
</dbReference>
<dbReference type="PANTHER" id="PTHR34298">
    <property type="entry name" value="SEGREGATION AND CONDENSATION PROTEIN B"/>
    <property type="match status" value="1"/>
</dbReference>
<name>E7MN49_9FIRM</name>
<organism evidence="6 7">
    <name type="scientific">Solobacterium moorei F0204</name>
    <dbReference type="NCBI Taxonomy" id="706433"/>
    <lineage>
        <taxon>Bacteria</taxon>
        <taxon>Bacillati</taxon>
        <taxon>Bacillota</taxon>
        <taxon>Erysipelotrichia</taxon>
        <taxon>Erysipelotrichales</taxon>
        <taxon>Erysipelotrichaceae</taxon>
        <taxon>Solobacterium</taxon>
    </lineage>
</organism>
<dbReference type="InterPro" id="IPR005234">
    <property type="entry name" value="ScpB_csome_segregation"/>
</dbReference>
<dbReference type="RefSeq" id="WP_006525802.1">
    <property type="nucleotide sequence ID" value="NZ_GL637661.1"/>
</dbReference>
<evidence type="ECO:0000256" key="2">
    <source>
        <dbReference type="ARBA" id="ARBA00022618"/>
    </source>
</evidence>
<dbReference type="InterPro" id="IPR036390">
    <property type="entry name" value="WH_DNA-bd_sf"/>
</dbReference>
<accession>E7MN49</accession>
<evidence type="ECO:0000256" key="4">
    <source>
        <dbReference type="ARBA" id="ARBA00023306"/>
    </source>
</evidence>
<dbReference type="GO" id="GO:0006260">
    <property type="term" value="P:DNA replication"/>
    <property type="evidence" value="ECO:0007669"/>
    <property type="project" value="UniProtKB-UniRule"/>
</dbReference>
<proteinExistence type="inferred from homology"/>
<dbReference type="Gene3D" id="1.10.10.10">
    <property type="entry name" value="Winged helix-like DNA-binding domain superfamily/Winged helix DNA-binding domain"/>
    <property type="match status" value="2"/>
</dbReference>